<proteinExistence type="predicted"/>
<keyword evidence="2" id="KW-1185">Reference proteome</keyword>
<evidence type="ECO:0000313" key="2">
    <source>
        <dbReference type="Proteomes" id="UP000009026"/>
    </source>
</evidence>
<reference evidence="1 2" key="1">
    <citation type="journal article" date="2016" name="PLoS ONE">
        <title>Complete Genome Sequence and Comparative Genomics of a Novel Myxobacterium Myxococcus hansupus.</title>
        <authorList>
            <person name="Sharma G."/>
            <person name="Narwani T."/>
            <person name="Subramanian S."/>
        </authorList>
    </citation>
    <scope>NUCLEOTIDE SEQUENCE [LARGE SCALE GENOMIC DNA]</scope>
    <source>
        <strain evidence="2">mixupus</strain>
    </source>
</reference>
<organism evidence="1 2">
    <name type="scientific">Pseudomyxococcus hansupus</name>
    <dbReference type="NCBI Taxonomy" id="1297742"/>
    <lineage>
        <taxon>Bacteria</taxon>
        <taxon>Pseudomonadati</taxon>
        <taxon>Myxococcota</taxon>
        <taxon>Myxococcia</taxon>
        <taxon>Myxococcales</taxon>
        <taxon>Cystobacterineae</taxon>
        <taxon>Myxococcaceae</taxon>
        <taxon>Pseudomyxococcus</taxon>
    </lineage>
</organism>
<dbReference type="Proteomes" id="UP000009026">
    <property type="component" value="Chromosome"/>
</dbReference>
<dbReference type="OrthoDB" id="5525220at2"/>
<protein>
    <submittedName>
        <fullName evidence="1">Uncharacterized protein</fullName>
    </submittedName>
</protein>
<dbReference type="PATRIC" id="fig|1297742.4.peg.1452"/>
<dbReference type="RefSeq" id="WP_002634260.1">
    <property type="nucleotide sequence ID" value="NZ_CP012109.1"/>
</dbReference>
<gene>
    <name evidence="1" type="ORF">A176_001434</name>
</gene>
<dbReference type="KEGG" id="mym:A176_001434"/>
<name>A0A0H4X9J2_9BACT</name>
<dbReference type="EMBL" id="CP012109">
    <property type="protein sequence ID" value="AKQ64522.1"/>
    <property type="molecule type" value="Genomic_DNA"/>
</dbReference>
<accession>A0A0H4X9J2</accession>
<sequence>MTPSLLAASLVLALGQTPDVVATKASPTDDAFLQARLSFLAGDTDFGAPDATTRFHVALDARTAELTSGLRAEAALSLFVNPSGFQGIAFHDNASYFRLRYHPSSWAPDENLSLTVFPVSSTRLYMGYENPVVWGRTATRTRREEGGEPGLELRLSRQRWEVFAAAKAPRMANGQTLENERRLMLLAGAGLNLTRTFRVEVEAAHFDRSPSGTPAEGTRELDLNTLGVSGRVLWRQGVPVGTNVDLALYEGDPTFFERFFAPDVYPGGFGAHLAMEGSFISQRLLDADASEPGVTRRQPAHAAALVARFKWDLLRVHALAYAKTPAFIFSDMPGYPPGMTLRDRMQPKAERSATVGADYHLRDWGMTPGLLLRATLPASLASPFLSSGLPSGDAIVRDVGLLSFLPEGAKAGIALTAKATARWDLGEVAGVLAEVFYTRDPNRTLFEDDVTGVARVVFDSPHAVGGNLLLQVRL</sequence>
<dbReference type="eggNOG" id="ENOG50319B7">
    <property type="taxonomic scope" value="Bacteria"/>
</dbReference>
<dbReference type="AlphaFoldDB" id="A0A0H4X9J2"/>
<evidence type="ECO:0000313" key="1">
    <source>
        <dbReference type="EMBL" id="AKQ64522.1"/>
    </source>
</evidence>